<reference evidence="2" key="1">
    <citation type="submission" date="2023-04" db="EMBL/GenBank/DDBJ databases">
        <authorList>
            <consortium name="ELIXIR-Norway"/>
        </authorList>
    </citation>
    <scope>NUCLEOTIDE SEQUENCE [LARGE SCALE GENOMIC DNA]</scope>
</reference>
<evidence type="ECO:0000256" key="1">
    <source>
        <dbReference type="SAM" id="MobiDB-lite"/>
    </source>
</evidence>
<dbReference type="Proteomes" id="UP001176941">
    <property type="component" value="Unassembled WGS sequence"/>
</dbReference>
<keyword evidence="3" id="KW-1185">Reference proteome</keyword>
<organism evidence="2 3">
    <name type="scientific">Rangifer tarandus platyrhynchus</name>
    <name type="common">Svalbard reindeer</name>
    <dbReference type="NCBI Taxonomy" id="3082113"/>
    <lineage>
        <taxon>Eukaryota</taxon>
        <taxon>Metazoa</taxon>
        <taxon>Chordata</taxon>
        <taxon>Craniata</taxon>
        <taxon>Vertebrata</taxon>
        <taxon>Euteleostomi</taxon>
        <taxon>Mammalia</taxon>
        <taxon>Eutheria</taxon>
        <taxon>Laurasiatheria</taxon>
        <taxon>Artiodactyla</taxon>
        <taxon>Ruminantia</taxon>
        <taxon>Pecora</taxon>
        <taxon>Cervidae</taxon>
        <taxon>Odocoileinae</taxon>
        <taxon>Rangifer</taxon>
    </lineage>
</organism>
<evidence type="ECO:0000313" key="3">
    <source>
        <dbReference type="Proteomes" id="UP001176941"/>
    </source>
</evidence>
<accession>A0ABN8XLJ8</accession>
<gene>
    <name evidence="2" type="ORF">MRATA1EN1_LOCUS31068</name>
</gene>
<dbReference type="EMBL" id="CATKSN020000319">
    <property type="protein sequence ID" value="CAI9149450.1"/>
    <property type="molecule type" value="Genomic_DNA"/>
</dbReference>
<comment type="caution">
    <text evidence="2">The sequence shown here is derived from an EMBL/GenBank/DDBJ whole genome shotgun (WGS) entry which is preliminary data.</text>
</comment>
<feature type="region of interest" description="Disordered" evidence="1">
    <location>
        <begin position="1"/>
        <end position="20"/>
    </location>
</feature>
<proteinExistence type="predicted"/>
<protein>
    <submittedName>
        <fullName evidence="2">Uncharacterized protein</fullName>
    </submittedName>
</protein>
<sequence>MRYVRSTQIHRPRRASAESEELRLNREHSDVFVSCFYKVPRSVLLRLFSAVNIVNPRVVCLRQQASTRPYLLGPRDADRS</sequence>
<evidence type="ECO:0000313" key="2">
    <source>
        <dbReference type="EMBL" id="CAI9149450.1"/>
    </source>
</evidence>
<name>A0ABN8XLJ8_RANTA</name>